<evidence type="ECO:0000313" key="2">
    <source>
        <dbReference type="Proteomes" id="UP000505242"/>
    </source>
</evidence>
<dbReference type="GeneID" id="55002028"/>
<dbReference type="Proteomes" id="UP000505242">
    <property type="component" value="Genome"/>
</dbReference>
<protein>
    <submittedName>
        <fullName evidence="1">Uncharacterized protein</fullName>
    </submittedName>
</protein>
<organism evidence="1 2">
    <name type="scientific">uncultured phage_Deep1-GF2-KM23-C739</name>
    <dbReference type="NCBI Taxonomy" id="2740798"/>
    <lineage>
        <taxon>Viruses</taxon>
        <taxon>Duplodnaviria</taxon>
        <taxon>Heunggongvirae</taxon>
        <taxon>Uroviricota</taxon>
        <taxon>Caudoviricetes</taxon>
        <taxon>Autographivirales</taxon>
        <taxon>Chosvirus</taxon>
        <taxon>Chosvirus KM23C739</taxon>
    </lineage>
</organism>
<dbReference type="EMBL" id="KT997847">
    <property type="protein sequence ID" value="ANS05491.1"/>
    <property type="molecule type" value="Genomic_DNA"/>
</dbReference>
<dbReference type="KEGG" id="vg:55002028"/>
<accession>A0A1B1IVZ5</accession>
<keyword evidence="2" id="KW-1185">Reference proteome</keyword>
<proteinExistence type="predicted"/>
<dbReference type="RefSeq" id="YP_009811005.1">
    <property type="nucleotide sequence ID" value="NC_048050.1"/>
</dbReference>
<reference evidence="1 2" key="1">
    <citation type="submission" date="2015-11" db="EMBL/GenBank/DDBJ databases">
        <title>Genomes of Abundant and Widespread Viruses from the Deep Ocean.</title>
        <authorList>
            <person name="Mizuno C.M."/>
            <person name="Ghai R."/>
            <person name="Saghai A."/>
            <person name="Lopez-Garcia P."/>
            <person name="Rodriguez-Valera F."/>
        </authorList>
    </citation>
    <scope>NUCLEOTIDE SEQUENCE [LARGE SCALE GENOMIC DNA]</scope>
</reference>
<name>A0A1B1IVZ5_9CAUD</name>
<sequence>MLKKRLEKHINAFLTSYLDDNEEFKELDDADKLYIYSVLRKLLTLVYQVIRYPNVYPILLVQNYKSKQIILKAFKEVELIIPTVSNIKIEVVN</sequence>
<evidence type="ECO:0000313" key="1">
    <source>
        <dbReference type="EMBL" id="ANS05491.1"/>
    </source>
</evidence>